<organism evidence="1 2">
    <name type="scientific">Schizothecium vesticola</name>
    <dbReference type="NCBI Taxonomy" id="314040"/>
    <lineage>
        <taxon>Eukaryota</taxon>
        <taxon>Fungi</taxon>
        <taxon>Dikarya</taxon>
        <taxon>Ascomycota</taxon>
        <taxon>Pezizomycotina</taxon>
        <taxon>Sordariomycetes</taxon>
        <taxon>Sordariomycetidae</taxon>
        <taxon>Sordariales</taxon>
        <taxon>Schizotheciaceae</taxon>
        <taxon>Schizothecium</taxon>
    </lineage>
</organism>
<name>A0AA40K2J0_9PEZI</name>
<comment type="caution">
    <text evidence="1">The sequence shown here is derived from an EMBL/GenBank/DDBJ whole genome shotgun (WGS) entry which is preliminary data.</text>
</comment>
<proteinExistence type="predicted"/>
<dbReference type="Proteomes" id="UP001172155">
    <property type="component" value="Unassembled WGS sequence"/>
</dbReference>
<accession>A0AA40K2J0</accession>
<keyword evidence="2" id="KW-1185">Reference proteome</keyword>
<protein>
    <submittedName>
        <fullName evidence="1">Uncharacterized protein</fullName>
    </submittedName>
</protein>
<sequence>MCITALLSFLRRAVLRLRQRRATATPPPSPPQLGQNSLLDVSPVGSPPLSYRYEAFSDRYISDHRVCGVSQGAMIVVPLLIQVALARIFTCLDSIYSTTLRWALWREGRLHHNTNLRLFTASKSSGPTKWPANVASGLGLPAST</sequence>
<dbReference type="AlphaFoldDB" id="A0AA40K2J0"/>
<evidence type="ECO:0000313" key="2">
    <source>
        <dbReference type="Proteomes" id="UP001172155"/>
    </source>
</evidence>
<gene>
    <name evidence="1" type="ORF">B0T18DRAFT_430782</name>
</gene>
<reference evidence="1" key="1">
    <citation type="submission" date="2023-06" db="EMBL/GenBank/DDBJ databases">
        <title>Genome-scale phylogeny and comparative genomics of the fungal order Sordariales.</title>
        <authorList>
            <consortium name="Lawrence Berkeley National Laboratory"/>
            <person name="Hensen N."/>
            <person name="Bonometti L."/>
            <person name="Westerberg I."/>
            <person name="Brannstrom I.O."/>
            <person name="Guillou S."/>
            <person name="Cros-Aarteil S."/>
            <person name="Calhoun S."/>
            <person name="Haridas S."/>
            <person name="Kuo A."/>
            <person name="Mondo S."/>
            <person name="Pangilinan J."/>
            <person name="Riley R."/>
            <person name="LaButti K."/>
            <person name="Andreopoulos B."/>
            <person name="Lipzen A."/>
            <person name="Chen C."/>
            <person name="Yanf M."/>
            <person name="Daum C."/>
            <person name="Ng V."/>
            <person name="Clum A."/>
            <person name="Steindorff A."/>
            <person name="Ohm R."/>
            <person name="Martin F."/>
            <person name="Silar P."/>
            <person name="Natvig D."/>
            <person name="Lalanne C."/>
            <person name="Gautier V."/>
            <person name="Ament-velasquez S.L."/>
            <person name="Kruys A."/>
            <person name="Hutchinson M.I."/>
            <person name="Powell A.J."/>
            <person name="Barry K."/>
            <person name="Miller A.N."/>
            <person name="Grigoriev I.V."/>
            <person name="Debuchy R."/>
            <person name="Gladieux P."/>
            <person name="Thoren M.H."/>
            <person name="Johannesson H."/>
        </authorList>
    </citation>
    <scope>NUCLEOTIDE SEQUENCE</scope>
    <source>
        <strain evidence="1">SMH3187-1</strain>
    </source>
</reference>
<evidence type="ECO:0000313" key="1">
    <source>
        <dbReference type="EMBL" id="KAK0743521.1"/>
    </source>
</evidence>
<dbReference type="EMBL" id="JAUKUD010000005">
    <property type="protein sequence ID" value="KAK0743521.1"/>
    <property type="molecule type" value="Genomic_DNA"/>
</dbReference>